<keyword evidence="3" id="KW-1185">Reference proteome</keyword>
<evidence type="ECO:0000256" key="1">
    <source>
        <dbReference type="SAM" id="MobiDB-lite"/>
    </source>
</evidence>
<name>A0ABS5HTB0_9RHOB</name>
<evidence type="ECO:0008006" key="4">
    <source>
        <dbReference type="Google" id="ProtNLM"/>
    </source>
</evidence>
<evidence type="ECO:0000313" key="3">
    <source>
        <dbReference type="Proteomes" id="UP001195941"/>
    </source>
</evidence>
<gene>
    <name evidence="2" type="ORF">IT775_13925</name>
</gene>
<proteinExistence type="predicted"/>
<dbReference type="Proteomes" id="UP001195941">
    <property type="component" value="Unassembled WGS sequence"/>
</dbReference>
<feature type="region of interest" description="Disordered" evidence="1">
    <location>
        <begin position="276"/>
        <end position="351"/>
    </location>
</feature>
<feature type="compositionally biased region" description="Basic and acidic residues" evidence="1">
    <location>
        <begin position="320"/>
        <end position="335"/>
    </location>
</feature>
<feature type="compositionally biased region" description="Low complexity" evidence="1">
    <location>
        <begin position="292"/>
        <end position="306"/>
    </location>
</feature>
<sequence length="484" mass="54397">MPEVKKIGLNRLILHEDNPRFEGVLDEEAAIAALCANEKVLELARDISENGLSPLERFMVFREDPDDDPTDANYVVAEGNRRLCALKLLKDPKRAPSTMRDALKRAKAKFKVPRSIEVIVEEDEDERRKWIERAHAGTLSGKGRKAWNTVQKTRHFKHPRNLRGQAVMDYAVARGFVSKDETEGRLSHVVRLVGNPVMRAALGLHFEKDPTEPYRDRPLEDFDKLAKWLMEEALVKRLGSQADKKVINDKAHQLEGELGCSSVRLSQPELLANDLVEKKSEKVGTGEHCTEGAGTSATSTQQTSAGDKQDSAKVNQDDSGESKYDGNETKSDRESGSIPPKPKRPEPSKNMPYSEAVEALLKELGNYKLQSLYYSISTITMKDHVPTLFVAAWSLLDSLSIALGRPETGNISQHWQRKNLLNKDLCFSKDTAKSVEGAFDRIRIHGNDTKHHPTSAGFDAQQLKSDWEMILPVLDHDLRKHLRK</sequence>
<feature type="compositionally biased region" description="Basic and acidic residues" evidence="1">
    <location>
        <begin position="276"/>
        <end position="290"/>
    </location>
</feature>
<organism evidence="2 3">
    <name type="scientific">Thalassovita aquimarina</name>
    <dbReference type="NCBI Taxonomy" id="2785917"/>
    <lineage>
        <taxon>Bacteria</taxon>
        <taxon>Pseudomonadati</taxon>
        <taxon>Pseudomonadota</taxon>
        <taxon>Alphaproteobacteria</taxon>
        <taxon>Rhodobacterales</taxon>
        <taxon>Roseobacteraceae</taxon>
        <taxon>Thalassovita</taxon>
    </lineage>
</organism>
<accession>A0ABS5HTB0</accession>
<protein>
    <recommendedName>
        <fullName evidence="4">ParB/Sulfiredoxin domain-containing protein</fullName>
    </recommendedName>
</protein>
<dbReference type="EMBL" id="JADMKU010000013">
    <property type="protein sequence ID" value="MBR9652219.1"/>
    <property type="molecule type" value="Genomic_DNA"/>
</dbReference>
<reference evidence="2 3" key="1">
    <citation type="journal article" date="2021" name="Arch. Microbiol.">
        <title>Thalassobius aquimarinus sp. nov., isolated from the Sea of Japan seashore.</title>
        <authorList>
            <person name="Kurilenko V.V."/>
            <person name="Romanenko L.A."/>
            <person name="Chernysheva N.Y."/>
            <person name="Velansky P.V."/>
            <person name="Tekutyeva L.A."/>
            <person name="Isaeva M.P."/>
            <person name="Mikhailov V.V."/>
        </authorList>
    </citation>
    <scope>NUCLEOTIDE SEQUENCE [LARGE SCALE GENOMIC DNA]</scope>
    <source>
        <strain evidence="2 3">KMM 8518</strain>
    </source>
</reference>
<comment type="caution">
    <text evidence="2">The sequence shown here is derived from an EMBL/GenBank/DDBJ whole genome shotgun (WGS) entry which is preliminary data.</text>
</comment>
<dbReference type="RefSeq" id="WP_212701738.1">
    <property type="nucleotide sequence ID" value="NZ_JADMKU010000013.1"/>
</dbReference>
<evidence type="ECO:0000313" key="2">
    <source>
        <dbReference type="EMBL" id="MBR9652219.1"/>
    </source>
</evidence>